<dbReference type="Pfam" id="PF12770">
    <property type="entry name" value="CHAT"/>
    <property type="match status" value="1"/>
</dbReference>
<name>A0A3B0QV89_9ZZZZ</name>
<evidence type="ECO:0000313" key="2">
    <source>
        <dbReference type="EMBL" id="VAV85484.1"/>
    </source>
</evidence>
<dbReference type="InterPro" id="IPR024983">
    <property type="entry name" value="CHAT_dom"/>
</dbReference>
<evidence type="ECO:0000259" key="1">
    <source>
        <dbReference type="Pfam" id="PF12770"/>
    </source>
</evidence>
<organism evidence="2">
    <name type="scientific">hydrothermal vent metagenome</name>
    <dbReference type="NCBI Taxonomy" id="652676"/>
    <lineage>
        <taxon>unclassified sequences</taxon>
        <taxon>metagenomes</taxon>
        <taxon>ecological metagenomes</taxon>
    </lineage>
</organism>
<gene>
    <name evidence="2" type="ORF">MNBD_DELTA01-1167</name>
</gene>
<proteinExistence type="predicted"/>
<protein>
    <recommendedName>
        <fullName evidence="1">CHAT domain-containing protein</fullName>
    </recommendedName>
</protein>
<dbReference type="EMBL" id="UOEA01000088">
    <property type="protein sequence ID" value="VAV85484.1"/>
    <property type="molecule type" value="Genomic_DNA"/>
</dbReference>
<dbReference type="AlphaFoldDB" id="A0A3B0QV89"/>
<accession>A0A3B0QV89</accession>
<reference evidence="2" key="1">
    <citation type="submission" date="2018-06" db="EMBL/GenBank/DDBJ databases">
        <authorList>
            <person name="Zhirakovskaya E."/>
        </authorList>
    </citation>
    <scope>NUCLEOTIDE SEQUENCE</scope>
</reference>
<feature type="domain" description="CHAT" evidence="1">
    <location>
        <begin position="105"/>
        <end position="384"/>
    </location>
</feature>
<sequence>MQKIRTVTLELLRKGPPHNQLLSPLTEYLSLCGNFGTTVVNVPWEHAQFISKVRELFYPYDKGAKVLTHLHRRKQVINELAMEVALILGSIPGLAEGITGCTKDENLQLTHLRLVISAAELALLPFELSKNIEGIPGGQENWFSLQTTKPVFMTRQVRNVSPRKIKWPVEPRILFIAASPGGGIPLDNHIQALIKAIQPWIKYSEDKGVKVEEIKKMMTILPQASVEDIEEACSNNEYTHIHILAHGMQDDKDPGKPYGLAMHDIDNPSKIDVVTGTRLAKAICPLSHNLGLAVVTVASCNSGAVSSVVESTGASFAYDLHREGIPLVVASQFPLTFRGSIMMVEEVYGRFLWGEDPFEVLHNLRTKLYALKSNDNHDWASLVVYESLDGSMEKSLLDTRYMQARRAIDAILGPADDFIDKKDEEDKEDKASIKELKLKYTEMFKAVDAIAKKFPDDDFYLAEVLGLQGSAEKRKGGFYSKIGSFEESFDALIESRKYYSKALDRALMSRENNGKLKSSVHWLVTQYLSLSTVVRCEYDMGYWHTAKQSADIDIRVGKGQVVWGHASLAELYLLLLMKEKEERPGSLSDKKVTELAVNHAKKVKELFGGDTFKVSSTKRQFKRYIDWWWSSKFQNFIDGKTSEKPKGKSKSLHDCVKELLSVFDGHC</sequence>